<evidence type="ECO:0000313" key="2">
    <source>
        <dbReference type="Proteomes" id="UP000005446"/>
    </source>
</evidence>
<dbReference type="EMBL" id="AGUE01000230">
    <property type="protein sequence ID" value="EHK96641.1"/>
    <property type="molecule type" value="Genomic_DNA"/>
</dbReference>
<proteinExistence type="predicted"/>
<accession>H0EXT1</accession>
<protein>
    <submittedName>
        <fullName evidence="1">Uncharacterized protein</fullName>
    </submittedName>
</protein>
<dbReference type="InParanoid" id="H0EXT1"/>
<dbReference type="AlphaFoldDB" id="H0EXT1"/>
<comment type="caution">
    <text evidence="1">The sequence shown here is derived from an EMBL/GenBank/DDBJ whole genome shotgun (WGS) entry which is preliminary data.</text>
</comment>
<name>H0EXT1_GLAL7</name>
<evidence type="ECO:0000313" key="1">
    <source>
        <dbReference type="EMBL" id="EHK96641.1"/>
    </source>
</evidence>
<dbReference type="HOGENOM" id="CLU_2705024_0_0_1"/>
<dbReference type="Proteomes" id="UP000005446">
    <property type="component" value="Unassembled WGS sequence"/>
</dbReference>
<gene>
    <name evidence="1" type="ORF">M7I_7620</name>
</gene>
<organism evidence="1 2">
    <name type="scientific">Glarea lozoyensis (strain ATCC 74030 / MF5533)</name>
    <dbReference type="NCBI Taxonomy" id="1104152"/>
    <lineage>
        <taxon>Eukaryota</taxon>
        <taxon>Fungi</taxon>
        <taxon>Dikarya</taxon>
        <taxon>Ascomycota</taxon>
        <taxon>Pezizomycotina</taxon>
        <taxon>Leotiomycetes</taxon>
        <taxon>Helotiales</taxon>
        <taxon>Helotiaceae</taxon>
        <taxon>Glarea</taxon>
    </lineage>
</organism>
<sequence length="73" mass="8139">MSSARVVPKRRKRFVAQTVSTSGKVQVARPSAASDLSFFREFHVVGLRLNDDLNGLLETPRYFGCVVISSRNI</sequence>
<keyword evidence="2" id="KW-1185">Reference proteome</keyword>
<reference evidence="1 2" key="1">
    <citation type="journal article" date="2012" name="Eukaryot. Cell">
        <title>Genome sequence of the fungus Glarea lozoyensis: the first genome sequence of a species from the Helotiaceae family.</title>
        <authorList>
            <person name="Youssar L."/>
            <person name="Gruening B.A."/>
            <person name="Erxleben A."/>
            <person name="Guenther S."/>
            <person name="Huettel W."/>
        </authorList>
    </citation>
    <scope>NUCLEOTIDE SEQUENCE [LARGE SCALE GENOMIC DNA]</scope>
    <source>
        <strain evidence="2">ATCC 74030 / MF5533</strain>
    </source>
</reference>